<name>A0A4R3N6T5_9GAMM</name>
<dbReference type="Gene3D" id="3.40.250.10">
    <property type="entry name" value="Rhodanese-like domain"/>
    <property type="match status" value="1"/>
</dbReference>
<dbReference type="Pfam" id="PF00581">
    <property type="entry name" value="Rhodanese"/>
    <property type="match status" value="1"/>
</dbReference>
<dbReference type="PANTHER" id="PTHR43031:SF1">
    <property type="entry name" value="PYRIDINE NUCLEOTIDE-DISULPHIDE OXIDOREDUCTASE"/>
    <property type="match status" value="1"/>
</dbReference>
<evidence type="ECO:0000313" key="2">
    <source>
        <dbReference type="EMBL" id="TCT22569.1"/>
    </source>
</evidence>
<comment type="caution">
    <text evidence="2">The sequence shown here is derived from an EMBL/GenBank/DDBJ whole genome shotgun (WGS) entry which is preliminary data.</text>
</comment>
<proteinExistence type="predicted"/>
<protein>
    <submittedName>
        <fullName evidence="2">Rhodanese-related sulfurtransferase</fullName>
    </submittedName>
</protein>
<dbReference type="EMBL" id="SMAP01000007">
    <property type="protein sequence ID" value="TCT22569.1"/>
    <property type="molecule type" value="Genomic_DNA"/>
</dbReference>
<organism evidence="2 3">
    <name type="scientific">Thermomonas haemolytica</name>
    <dbReference type="NCBI Taxonomy" id="141949"/>
    <lineage>
        <taxon>Bacteria</taxon>
        <taxon>Pseudomonadati</taxon>
        <taxon>Pseudomonadota</taxon>
        <taxon>Gammaproteobacteria</taxon>
        <taxon>Lysobacterales</taxon>
        <taxon>Lysobacteraceae</taxon>
        <taxon>Thermomonas</taxon>
    </lineage>
</organism>
<dbReference type="InterPro" id="IPR050229">
    <property type="entry name" value="GlpE_sulfurtransferase"/>
</dbReference>
<dbReference type="RefSeq" id="WP_114960461.1">
    <property type="nucleotide sequence ID" value="NZ_MSZW01000022.1"/>
</dbReference>
<dbReference type="InterPro" id="IPR001763">
    <property type="entry name" value="Rhodanese-like_dom"/>
</dbReference>
<evidence type="ECO:0000259" key="1">
    <source>
        <dbReference type="PROSITE" id="PS50206"/>
    </source>
</evidence>
<dbReference type="OrthoDB" id="9804286at2"/>
<gene>
    <name evidence="2" type="ORF">EDC34_107121</name>
</gene>
<reference evidence="2 3" key="1">
    <citation type="submission" date="2019-03" db="EMBL/GenBank/DDBJ databases">
        <title>Genomic Encyclopedia of Type Strains, Phase IV (KMG-IV): sequencing the most valuable type-strain genomes for metagenomic binning, comparative biology and taxonomic classification.</title>
        <authorList>
            <person name="Goeker M."/>
        </authorList>
    </citation>
    <scope>NUCLEOTIDE SEQUENCE [LARGE SCALE GENOMIC DNA]</scope>
    <source>
        <strain evidence="2 3">DSM 13605</strain>
    </source>
</reference>
<evidence type="ECO:0000313" key="3">
    <source>
        <dbReference type="Proteomes" id="UP000295414"/>
    </source>
</evidence>
<dbReference type="PROSITE" id="PS50206">
    <property type="entry name" value="RHODANESE_3"/>
    <property type="match status" value="1"/>
</dbReference>
<dbReference type="GO" id="GO:0016740">
    <property type="term" value="F:transferase activity"/>
    <property type="evidence" value="ECO:0007669"/>
    <property type="project" value="UniProtKB-KW"/>
</dbReference>
<dbReference type="InterPro" id="IPR036873">
    <property type="entry name" value="Rhodanese-like_dom_sf"/>
</dbReference>
<accession>A0A4R3N6T5</accession>
<dbReference type="AlphaFoldDB" id="A0A4R3N6T5"/>
<sequence length="157" mass="16755">MNDTYKELSEVPQFCPTLTRRKLEEENALLVDVREPDEVAAFAFDVPSQMQIPLSALPQRLHELPRDRLLILACAGGQRSLKAAYFLSYHGFSQVANLDGGLEKWARKDFPVRGQATASCCAGGECCAPSTQDASAAASGGCCTPAAEPAAASQSCC</sequence>
<keyword evidence="3" id="KW-1185">Reference proteome</keyword>
<dbReference type="Proteomes" id="UP000295414">
    <property type="component" value="Unassembled WGS sequence"/>
</dbReference>
<dbReference type="SMART" id="SM00450">
    <property type="entry name" value="RHOD"/>
    <property type="match status" value="1"/>
</dbReference>
<feature type="domain" description="Rhodanese" evidence="1">
    <location>
        <begin position="24"/>
        <end position="114"/>
    </location>
</feature>
<dbReference type="CDD" id="cd00158">
    <property type="entry name" value="RHOD"/>
    <property type="match status" value="1"/>
</dbReference>
<keyword evidence="2" id="KW-0808">Transferase</keyword>
<dbReference type="PANTHER" id="PTHR43031">
    <property type="entry name" value="FAD-DEPENDENT OXIDOREDUCTASE"/>
    <property type="match status" value="1"/>
</dbReference>
<dbReference type="SUPFAM" id="SSF52821">
    <property type="entry name" value="Rhodanese/Cell cycle control phosphatase"/>
    <property type="match status" value="1"/>
</dbReference>